<dbReference type="GO" id="GO:0031501">
    <property type="term" value="C:mannosyltransferase complex"/>
    <property type="evidence" value="ECO:0007669"/>
    <property type="project" value="TreeGrafter"/>
</dbReference>
<evidence type="ECO:0000256" key="9">
    <source>
        <dbReference type="ARBA" id="ARBA00023136"/>
    </source>
</evidence>
<feature type="transmembrane region" description="Helical" evidence="10">
    <location>
        <begin position="28"/>
        <end position="49"/>
    </location>
</feature>
<evidence type="ECO:0000256" key="10">
    <source>
        <dbReference type="SAM" id="Phobius"/>
    </source>
</evidence>
<feature type="transmembrane region" description="Helical" evidence="10">
    <location>
        <begin position="356"/>
        <end position="373"/>
    </location>
</feature>
<feature type="transmembrane region" description="Helical" evidence="10">
    <location>
        <begin position="301"/>
        <end position="321"/>
    </location>
</feature>
<feature type="transmembrane region" description="Helical" evidence="10">
    <location>
        <begin position="333"/>
        <end position="350"/>
    </location>
</feature>
<organism evidence="11 12">
    <name type="scientific">Knoellia koreensis</name>
    <dbReference type="NCBI Taxonomy" id="2730921"/>
    <lineage>
        <taxon>Bacteria</taxon>
        <taxon>Bacillati</taxon>
        <taxon>Actinomycetota</taxon>
        <taxon>Actinomycetes</taxon>
        <taxon>Micrococcales</taxon>
        <taxon>Intrasporangiaceae</taxon>
        <taxon>Knoellia</taxon>
    </lineage>
</organism>
<dbReference type="InterPro" id="IPR007315">
    <property type="entry name" value="PIG-V/Gpi18"/>
</dbReference>
<gene>
    <name evidence="11" type="ORF">HJG52_10030</name>
</gene>
<keyword evidence="12" id="KW-1185">Reference proteome</keyword>
<keyword evidence="5" id="KW-0808">Transferase</keyword>
<dbReference type="Proteomes" id="UP000588586">
    <property type="component" value="Unassembled WGS sequence"/>
</dbReference>
<keyword evidence="7" id="KW-0256">Endoplasmic reticulum</keyword>
<keyword evidence="8 10" id="KW-1133">Transmembrane helix</keyword>
<protein>
    <submittedName>
        <fullName evidence="11">Uncharacterized protein</fullName>
    </submittedName>
</protein>
<proteinExistence type="predicted"/>
<feature type="transmembrane region" description="Helical" evidence="10">
    <location>
        <begin position="247"/>
        <end position="267"/>
    </location>
</feature>
<evidence type="ECO:0000313" key="11">
    <source>
        <dbReference type="EMBL" id="NNM46343.1"/>
    </source>
</evidence>
<name>A0A849HI62_9MICO</name>
<evidence type="ECO:0000256" key="4">
    <source>
        <dbReference type="ARBA" id="ARBA00022676"/>
    </source>
</evidence>
<feature type="transmembrane region" description="Helical" evidence="10">
    <location>
        <begin position="131"/>
        <end position="155"/>
    </location>
</feature>
<dbReference type="EMBL" id="JABEPQ010000002">
    <property type="protein sequence ID" value="NNM46343.1"/>
    <property type="molecule type" value="Genomic_DNA"/>
</dbReference>
<reference evidence="11 12" key="1">
    <citation type="submission" date="2020-04" db="EMBL/GenBank/DDBJ databases">
        <title>Knoellia sp. isolate from air conditioner.</title>
        <authorList>
            <person name="Chea S."/>
            <person name="Kim D.-U."/>
        </authorList>
    </citation>
    <scope>NUCLEOTIDE SEQUENCE [LARGE SCALE GENOMIC DNA]</scope>
    <source>
        <strain evidence="11 12">DB2414S</strain>
    </source>
</reference>
<dbReference type="RefSeq" id="WP_171243455.1">
    <property type="nucleotide sequence ID" value="NZ_JABEPQ010000002.1"/>
</dbReference>
<comment type="caution">
    <text evidence="11">The sequence shown here is derived from an EMBL/GenBank/DDBJ whole genome shotgun (WGS) entry which is preliminary data.</text>
</comment>
<feature type="transmembrane region" description="Helical" evidence="10">
    <location>
        <begin position="206"/>
        <end position="235"/>
    </location>
</feature>
<evidence type="ECO:0000256" key="2">
    <source>
        <dbReference type="ARBA" id="ARBA00004687"/>
    </source>
</evidence>
<evidence type="ECO:0000256" key="6">
    <source>
        <dbReference type="ARBA" id="ARBA00022692"/>
    </source>
</evidence>
<feature type="transmembrane region" description="Helical" evidence="10">
    <location>
        <begin position="167"/>
        <end position="200"/>
    </location>
</feature>
<dbReference type="PANTHER" id="PTHR12468">
    <property type="entry name" value="GPI MANNOSYLTRANSFERASE 2"/>
    <property type="match status" value="1"/>
</dbReference>
<keyword evidence="9 10" id="KW-0472">Membrane</keyword>
<dbReference type="GO" id="GO:0016020">
    <property type="term" value="C:membrane"/>
    <property type="evidence" value="ECO:0007669"/>
    <property type="project" value="GOC"/>
</dbReference>
<comment type="pathway">
    <text evidence="2">Glycolipid biosynthesis; glycosylphosphatidylinositol-anchor biosynthesis.</text>
</comment>
<comment type="subcellular location">
    <subcellularLocation>
        <location evidence="1">Endoplasmic reticulum membrane</location>
        <topology evidence="1">Multi-pass membrane protein</topology>
    </subcellularLocation>
</comment>
<dbReference type="GO" id="GO:0004376">
    <property type="term" value="F:GPI mannosyltransferase activity"/>
    <property type="evidence" value="ECO:0007669"/>
    <property type="project" value="InterPro"/>
</dbReference>
<dbReference type="GO" id="GO:0006506">
    <property type="term" value="P:GPI anchor biosynthetic process"/>
    <property type="evidence" value="ECO:0007669"/>
    <property type="project" value="UniProtKB-KW"/>
</dbReference>
<evidence type="ECO:0000256" key="3">
    <source>
        <dbReference type="ARBA" id="ARBA00022502"/>
    </source>
</evidence>
<evidence type="ECO:0000256" key="8">
    <source>
        <dbReference type="ARBA" id="ARBA00022989"/>
    </source>
</evidence>
<evidence type="ECO:0000256" key="7">
    <source>
        <dbReference type="ARBA" id="ARBA00022824"/>
    </source>
</evidence>
<feature type="transmembrane region" description="Helical" evidence="10">
    <location>
        <begin position="385"/>
        <end position="402"/>
    </location>
</feature>
<keyword evidence="3" id="KW-0337">GPI-anchor biosynthesis</keyword>
<accession>A0A849HI62</accession>
<sequence length="418" mass="45558">MSQPRTALADLRDERGTQTARWRARSRVVLFPLAAYVATRALVLLVIVFGPHRQVRVEDVAGYKQTSSPATPGSLLDVLTSWDGQWYWDIVIHGYAASATNSVGQPVQTNLAFFPLFPQLVSWTMDLTGAAFAPAAVATSTALGALGVTMVHLLIRTIVDERRARGCVLLLCTFASSPILSAAYTESLALVLVALILLLLHRRAYLWAVPAVLLLGLTRNVVPPLLVVVLVHWVLQVRRHGRDHRRDLRLALLTAAGIVAVGLWPVLAALHTGEPTAYTSTLSAWPGFTGSIFRPAWVSTAMRYPAVGVLLAIGGLGLWLATRLLPGRRRWGPELATWAIAYPAYLLATTSPSFSILRYLILAFPLGLLWLPDASSGAQLRRQRFALWGLAATGLVGQWFWVTKLLVYAGAHGGWGYP</sequence>
<dbReference type="AlphaFoldDB" id="A0A849HI62"/>
<evidence type="ECO:0000256" key="5">
    <source>
        <dbReference type="ARBA" id="ARBA00022679"/>
    </source>
</evidence>
<dbReference type="GO" id="GO:0000009">
    <property type="term" value="F:alpha-1,6-mannosyltransferase activity"/>
    <property type="evidence" value="ECO:0007669"/>
    <property type="project" value="InterPro"/>
</dbReference>
<dbReference type="PANTHER" id="PTHR12468:SF2">
    <property type="entry name" value="GPI MANNOSYLTRANSFERASE 2"/>
    <property type="match status" value="1"/>
</dbReference>
<evidence type="ECO:0000256" key="1">
    <source>
        <dbReference type="ARBA" id="ARBA00004477"/>
    </source>
</evidence>
<evidence type="ECO:0000313" key="12">
    <source>
        <dbReference type="Proteomes" id="UP000588586"/>
    </source>
</evidence>
<keyword evidence="6 10" id="KW-0812">Transmembrane</keyword>
<keyword evidence="4" id="KW-0328">Glycosyltransferase</keyword>